<protein>
    <submittedName>
        <fullName evidence="3">Uncharacterized protein</fullName>
    </submittedName>
</protein>
<dbReference type="Proteomes" id="UP000317881">
    <property type="component" value="Unassembled WGS sequence"/>
</dbReference>
<dbReference type="AlphaFoldDB" id="A0A4Y3VYD6"/>
<feature type="region of interest" description="Disordered" evidence="2">
    <location>
        <begin position="57"/>
        <end position="79"/>
    </location>
</feature>
<keyword evidence="1" id="KW-0175">Coiled coil</keyword>
<keyword evidence="4" id="KW-1185">Reference proteome</keyword>
<comment type="caution">
    <text evidence="3">The sequence shown here is derived from an EMBL/GenBank/DDBJ whole genome shotgun (WGS) entry which is preliminary data.</text>
</comment>
<sequence>MIPASENRRAVTDTVASLTAQAAELETRATELRKALAVLDDNMRAASNALQLILRSAGASDAPRPTPSPASGGQVPRVS</sequence>
<evidence type="ECO:0000256" key="2">
    <source>
        <dbReference type="SAM" id="MobiDB-lite"/>
    </source>
</evidence>
<accession>A0A4Y3VYD6</accession>
<feature type="coiled-coil region" evidence="1">
    <location>
        <begin position="8"/>
        <end position="49"/>
    </location>
</feature>
<organism evidence="3 4">
    <name type="scientific">Streptomyces spinoverrucosus</name>
    <dbReference type="NCBI Taxonomy" id="284043"/>
    <lineage>
        <taxon>Bacteria</taxon>
        <taxon>Bacillati</taxon>
        <taxon>Actinomycetota</taxon>
        <taxon>Actinomycetes</taxon>
        <taxon>Kitasatosporales</taxon>
        <taxon>Streptomycetaceae</taxon>
        <taxon>Streptomyces</taxon>
    </lineage>
</organism>
<evidence type="ECO:0000313" key="4">
    <source>
        <dbReference type="Proteomes" id="UP000317881"/>
    </source>
</evidence>
<reference evidence="3 4" key="1">
    <citation type="submission" date="2019-06" db="EMBL/GenBank/DDBJ databases">
        <title>Whole genome shotgun sequence of Streptomyces spinoverrucosus NBRC 14228.</title>
        <authorList>
            <person name="Hosoyama A."/>
            <person name="Uohara A."/>
            <person name="Ohji S."/>
            <person name="Ichikawa N."/>
        </authorList>
    </citation>
    <scope>NUCLEOTIDE SEQUENCE [LARGE SCALE GENOMIC DNA]</scope>
    <source>
        <strain evidence="3 4">NBRC 14228</strain>
    </source>
</reference>
<gene>
    <name evidence="3" type="ORF">SSP24_83250</name>
</gene>
<evidence type="ECO:0000256" key="1">
    <source>
        <dbReference type="SAM" id="Coils"/>
    </source>
</evidence>
<dbReference type="EMBL" id="BJND01000135">
    <property type="protein sequence ID" value="GEC10670.1"/>
    <property type="molecule type" value="Genomic_DNA"/>
</dbReference>
<name>A0A4Y3VYD6_9ACTN</name>
<proteinExistence type="predicted"/>
<evidence type="ECO:0000313" key="3">
    <source>
        <dbReference type="EMBL" id="GEC10670.1"/>
    </source>
</evidence>